<protein>
    <submittedName>
        <fullName evidence="3">Flagellar hook-length control protein FliK</fullName>
    </submittedName>
</protein>
<dbReference type="RefSeq" id="WP_163110098.1">
    <property type="nucleotide sequence ID" value="NZ_JAAAWP010000002.1"/>
</dbReference>
<comment type="caution">
    <text evidence="3">The sequence shown here is derived from an EMBL/GenBank/DDBJ whole genome shotgun (WGS) entry which is preliminary data.</text>
</comment>
<evidence type="ECO:0000313" key="3">
    <source>
        <dbReference type="EMBL" id="NDW20553.1"/>
    </source>
</evidence>
<keyword evidence="3" id="KW-0282">Flagellum</keyword>
<evidence type="ECO:0000313" key="4">
    <source>
        <dbReference type="Proteomes" id="UP000478837"/>
    </source>
</evidence>
<reference evidence="3 4" key="1">
    <citation type="submission" date="2020-01" db="EMBL/GenBank/DDBJ databases">
        <title>Genomes of bacteria type strains.</title>
        <authorList>
            <person name="Chen J."/>
            <person name="Zhu S."/>
            <person name="Yang J."/>
        </authorList>
    </citation>
    <scope>NUCLEOTIDE SEQUENCE [LARGE SCALE GENOMIC DNA]</scope>
    <source>
        <strain evidence="3 4">LMG 22958</strain>
    </source>
</reference>
<gene>
    <name evidence="3" type="ORF">GTW09_03340</name>
</gene>
<keyword evidence="3" id="KW-0969">Cilium</keyword>
<dbReference type="InterPro" id="IPR021136">
    <property type="entry name" value="Flagellar_hook_control-like_C"/>
</dbReference>
<keyword evidence="4" id="KW-1185">Reference proteome</keyword>
<dbReference type="EMBL" id="JAAAWP010000002">
    <property type="protein sequence ID" value="NDW20553.1"/>
    <property type="molecule type" value="Genomic_DNA"/>
</dbReference>
<evidence type="ECO:0000259" key="2">
    <source>
        <dbReference type="Pfam" id="PF02120"/>
    </source>
</evidence>
<dbReference type="Proteomes" id="UP000478837">
    <property type="component" value="Unassembled WGS sequence"/>
</dbReference>
<feature type="domain" description="Flagellar hook-length control protein-like C-terminal" evidence="2">
    <location>
        <begin position="741"/>
        <end position="818"/>
    </location>
</feature>
<dbReference type="Pfam" id="PF02120">
    <property type="entry name" value="Flg_hook"/>
    <property type="match status" value="1"/>
</dbReference>
<proteinExistence type="predicted"/>
<sequence>MTQQLSNILANIMQSASKASVQDATRSASPNEVQNRTTSTAPSAVLNPAQSKALTQAAALDNAAKVVIAKLPENILAINSPQLNANIRLPNGLSFHSSQQIQLLSLGSVQTSSAQANSAQTRSIQAALTSTGIVSQEINIPFDKQGQLFKAIAEALKNVDGTAVSLKAQVFAVTNKEISLNVNGEKPLKFPTTQLDAKLLSSFQSLVGKNVTLAMSRTQSGNISLSVSSNQPGLSGQNGKGISLGNVDIKMQSQFIESALKQGAVAISQNDRTPSALKAFMPTPLDAGNNTLKTVSLLSLSAKNSSNATLTVHTARNNVVTTFTMPESALSTPPLAKEQIRNIEIKKLPVSQLIGSESFKANNSGSTAASQDASFQYTSPSKIQLDNLKASPEVLKGSEVHKAIQALSRVLLNQTGNTTTALASLISIVEGNPNSLSKTQVEASIADKQSPSAAISRLIQHIKGLDVGTAPAALSKLHQAEQKQNLLQTSTNYPSSEAEKPISVNKEVDGGKASLGSIAQLLKSEARNASVNLINNLLQQLSNTNSKQQTTGAERLNGLKEEANTQVGTGTKAIDDSGKSKAPNEVSTPESTLPQRIQNLLSSPALLATPSALASPVAVSSFVQGLVALVQLALAGRALQRQPSLKAQLDAPDSIVSKTLASVGGNSQPSKVSQDLHQLDSRQQILSQLKTLLANHQQSKLTQADARIQGQDSFYYVLPSLTQHNTPPELLIQREPKKQHEQQESKGQQSLWNVTMKLDIGTVGQVLAKSKIDKETITLDLYASNEVILARVADTLPYLTKRLEELGLQVEKSSFQRGHIPDTLNSRPHQIFETRV</sequence>
<evidence type="ECO:0000256" key="1">
    <source>
        <dbReference type="SAM" id="MobiDB-lite"/>
    </source>
</evidence>
<name>A0A6L9MRL1_9ALTE</name>
<feature type="region of interest" description="Disordered" evidence="1">
    <location>
        <begin position="21"/>
        <end position="41"/>
    </location>
</feature>
<feature type="region of interest" description="Disordered" evidence="1">
    <location>
        <begin position="545"/>
        <end position="592"/>
    </location>
</feature>
<keyword evidence="3" id="KW-0966">Cell projection</keyword>
<dbReference type="AlphaFoldDB" id="A0A6L9MRL1"/>
<accession>A0A6L9MRL1</accession>
<organism evidence="3 4">
    <name type="scientific">Alteromonas hispanica</name>
    <dbReference type="NCBI Taxonomy" id="315421"/>
    <lineage>
        <taxon>Bacteria</taxon>
        <taxon>Pseudomonadati</taxon>
        <taxon>Pseudomonadota</taxon>
        <taxon>Gammaproteobacteria</taxon>
        <taxon>Alteromonadales</taxon>
        <taxon>Alteromonadaceae</taxon>
        <taxon>Alteromonas/Salinimonas group</taxon>
        <taxon>Alteromonas</taxon>
    </lineage>
</organism>